<proteinExistence type="predicted"/>
<dbReference type="EMBL" id="DVFT01000023">
    <property type="protein sequence ID" value="HIQ95251.1"/>
    <property type="molecule type" value="Genomic_DNA"/>
</dbReference>
<gene>
    <name evidence="1" type="ORF">IAB26_01685</name>
</gene>
<dbReference type="AlphaFoldDB" id="A0A9D0ZTJ5"/>
<organism evidence="1 2">
    <name type="scientific">Candidatus Limivivens merdigallinarum</name>
    <dbReference type="NCBI Taxonomy" id="2840859"/>
    <lineage>
        <taxon>Bacteria</taxon>
        <taxon>Bacillati</taxon>
        <taxon>Bacillota</taxon>
        <taxon>Clostridia</taxon>
        <taxon>Lachnospirales</taxon>
        <taxon>Lachnospiraceae</taxon>
        <taxon>Lachnospiraceae incertae sedis</taxon>
        <taxon>Candidatus Limivivens</taxon>
    </lineage>
</organism>
<name>A0A9D0ZTJ5_9FIRM</name>
<reference evidence="1" key="1">
    <citation type="submission" date="2020-10" db="EMBL/GenBank/DDBJ databases">
        <authorList>
            <person name="Gilroy R."/>
        </authorList>
    </citation>
    <scope>NUCLEOTIDE SEQUENCE</scope>
    <source>
        <strain evidence="1">ChiSjej3B21-11622</strain>
    </source>
</reference>
<accession>A0A9D0ZTJ5</accession>
<dbReference type="Proteomes" id="UP000886886">
    <property type="component" value="Unassembled WGS sequence"/>
</dbReference>
<evidence type="ECO:0000313" key="1">
    <source>
        <dbReference type="EMBL" id="HIQ95251.1"/>
    </source>
</evidence>
<evidence type="ECO:0000313" key="2">
    <source>
        <dbReference type="Proteomes" id="UP000886886"/>
    </source>
</evidence>
<sequence>MADFSVQNGLFHFAFLREDEYYLENLFRLSASEYLKRSLYAAGFRRDRLFEITQEGQGFQINGRKMCGQKLLDEAEMFLTMEKGETRKTALWLRFPTFAALAREEEFRQKLTALSGQLKNPRKRNGIFVILVWMEEIPGFQKALEGWTGMFPELSALAAKPGTGLVEELKENMKGCVFVTEDIRRADIQNMLLRNKVLGEFRLGMDELERYGNFIHWYLSSRELQEESGNLLPFGTSYTLSALEKEIRKKKVREEIDAFLKQNEVWRIRIQEPCRFEVSVSDSLIMEKTEAGTAVRVQPGETAFVETESGGMETFWISGIYEAKENGRMLYLGKNRKHCRTSWNAGVISYRNQKTGLLEAWEVKGSFQAEILGEQSFAKRWFSSWANYDRAAERLDDFLLGRNDVEEYLKGQIKAELILLSGTETTRLEQRLEERLNQRFLYDQGVRFRDFTLTLTKRSIEKEDER</sequence>
<reference evidence="1" key="2">
    <citation type="journal article" date="2021" name="PeerJ">
        <title>Extensive microbial diversity within the chicken gut microbiome revealed by metagenomics and culture.</title>
        <authorList>
            <person name="Gilroy R."/>
            <person name="Ravi A."/>
            <person name="Getino M."/>
            <person name="Pursley I."/>
            <person name="Horton D.L."/>
            <person name="Alikhan N.F."/>
            <person name="Baker D."/>
            <person name="Gharbi K."/>
            <person name="Hall N."/>
            <person name="Watson M."/>
            <person name="Adriaenssens E.M."/>
            <person name="Foster-Nyarko E."/>
            <person name="Jarju S."/>
            <person name="Secka A."/>
            <person name="Antonio M."/>
            <person name="Oren A."/>
            <person name="Chaudhuri R.R."/>
            <person name="La Ragione R."/>
            <person name="Hildebrand F."/>
            <person name="Pallen M.J."/>
        </authorList>
    </citation>
    <scope>NUCLEOTIDE SEQUENCE</scope>
    <source>
        <strain evidence="1">ChiSjej3B21-11622</strain>
    </source>
</reference>
<protein>
    <submittedName>
        <fullName evidence="1">Uncharacterized protein</fullName>
    </submittedName>
</protein>
<comment type="caution">
    <text evidence="1">The sequence shown here is derived from an EMBL/GenBank/DDBJ whole genome shotgun (WGS) entry which is preliminary data.</text>
</comment>